<dbReference type="InterPro" id="IPR018506">
    <property type="entry name" value="Cyt_B5_heme-BS"/>
</dbReference>
<sequence>MSLLVHYRFNRTSSGGKGCHLERYLRAHPGGAVYFFISIMEGTFLG</sequence>
<dbReference type="Proteomes" id="UP000507962">
    <property type="component" value="Unassembled WGS sequence"/>
</dbReference>
<dbReference type="GO" id="GO:0020037">
    <property type="term" value="F:heme binding"/>
    <property type="evidence" value="ECO:0007669"/>
    <property type="project" value="InterPro"/>
</dbReference>
<evidence type="ECO:0000313" key="2">
    <source>
        <dbReference type="Proteomes" id="UP000507962"/>
    </source>
</evidence>
<accession>A0A4V6ILP0</accession>
<reference evidence="1 2" key="1">
    <citation type="submission" date="2019-03" db="EMBL/GenBank/DDBJ databases">
        <authorList>
            <person name="Nijsse B."/>
        </authorList>
    </citation>
    <scope>NUCLEOTIDE SEQUENCE [LARGE SCALE GENOMIC DNA]</scope>
    <source>
        <strain evidence="1">Desulfoluna butyratoxydans MSL71</strain>
    </source>
</reference>
<evidence type="ECO:0000313" key="1">
    <source>
        <dbReference type="EMBL" id="VFQ45858.1"/>
    </source>
</evidence>
<dbReference type="AlphaFoldDB" id="A0A4V6ILP0"/>
<name>A0A4V6ILP0_9BACT</name>
<organism evidence="1 2">
    <name type="scientific">Desulfoluna butyratoxydans</name>
    <dbReference type="NCBI Taxonomy" id="231438"/>
    <lineage>
        <taxon>Bacteria</taxon>
        <taxon>Pseudomonadati</taxon>
        <taxon>Thermodesulfobacteriota</taxon>
        <taxon>Desulfobacteria</taxon>
        <taxon>Desulfobacterales</taxon>
        <taxon>Desulfolunaceae</taxon>
        <taxon>Desulfoluna</taxon>
    </lineage>
</organism>
<dbReference type="PROSITE" id="PS00191">
    <property type="entry name" value="CYTOCHROME_B5_1"/>
    <property type="match status" value="1"/>
</dbReference>
<gene>
    <name evidence="1" type="ORF">MSL71_35200</name>
</gene>
<protein>
    <submittedName>
        <fullName evidence="1">Uncharacterized protein</fullName>
    </submittedName>
</protein>
<dbReference type="EMBL" id="CAADHO010000006">
    <property type="protein sequence ID" value="VFQ45858.1"/>
    <property type="molecule type" value="Genomic_DNA"/>
</dbReference>
<proteinExistence type="predicted"/>
<keyword evidence="2" id="KW-1185">Reference proteome</keyword>